<dbReference type="eggNOG" id="KOG3098">
    <property type="taxonomic scope" value="Eukaryota"/>
</dbReference>
<dbReference type="OrthoDB" id="5864054at2759"/>
<evidence type="ECO:0000313" key="7">
    <source>
        <dbReference type="EMBL" id="CAA19435.1"/>
    </source>
</evidence>
<keyword evidence="7" id="KW-0675">Receptor</keyword>
<feature type="transmembrane region" description="Helical" evidence="5">
    <location>
        <begin position="152"/>
        <end position="170"/>
    </location>
</feature>
<dbReference type="Gene3D" id="1.20.1070.10">
    <property type="entry name" value="Rhodopsin 7-helix transmembrane proteins"/>
    <property type="match status" value="1"/>
</dbReference>
<keyword evidence="4 5" id="KW-0472">Membrane</keyword>
<sequence length="341" mass="39291">MSDEGLPFWYTVCLILDEITHYQQLYLEPILSIIGFFANIVHLLILIRKPLRIFTIYLFLMGISICDLCRLTSCIIESLRFYYDSYQLSILAEKCIPPRSYLLSFILLYSDALSKISQKLSVWLGVTMAMLRFLAVKYPMNRRVQTLINSNYGARVVLLICLLQLPFWIIDFLQYEIIEYELWTIATDCPNYYNNSTQVVYFQNFRMIVNATVRTIQGLLVTAIPSIMLVVATGMLIYQLKRIKKVTVLRSSHGNNSHEKSTKLVITVTISFIISTVPTGVWYLIEYKAFNYGTIVLIVDEISAFCELFAIANGTVHFLLCLFLCSQYRKSYKELFGCGGP</sequence>
<organism evidence="7 8">
    <name type="scientific">Caenorhabditis elegans</name>
    <dbReference type="NCBI Taxonomy" id="6239"/>
    <lineage>
        <taxon>Eukaryota</taxon>
        <taxon>Metazoa</taxon>
        <taxon>Ecdysozoa</taxon>
        <taxon>Nematoda</taxon>
        <taxon>Chromadorea</taxon>
        <taxon>Rhabditida</taxon>
        <taxon>Rhabditina</taxon>
        <taxon>Rhabditomorpha</taxon>
        <taxon>Rhabditoidea</taxon>
        <taxon>Rhabditidae</taxon>
        <taxon>Peloderinae</taxon>
        <taxon>Caenorhabditis</taxon>
    </lineage>
</organism>
<keyword evidence="3 5" id="KW-1133">Transmembrane helix</keyword>
<accession>G5EBL6</accession>
<comment type="subcellular location">
    <subcellularLocation>
        <location evidence="1">Membrane</location>
    </subcellularLocation>
</comment>
<dbReference type="AGR" id="WB:WBGene00005800"/>
<dbReference type="InParanoid" id="G5EBL6"/>
<dbReference type="WormBase" id="T05G11.7">
    <property type="protein sequence ID" value="CE18935"/>
    <property type="gene ID" value="WBGene00005800"/>
    <property type="gene designation" value="srw-53"/>
</dbReference>
<dbReference type="InterPro" id="IPR017452">
    <property type="entry name" value="GPCR_Rhodpsn_7TM"/>
</dbReference>
<keyword evidence="8" id="KW-1185">Reference proteome</keyword>
<feature type="transmembrane region" description="Helical" evidence="5">
    <location>
        <begin position="302"/>
        <end position="325"/>
    </location>
</feature>
<dbReference type="PROSITE" id="PS50262">
    <property type="entry name" value="G_PROTEIN_RECEP_F1_2"/>
    <property type="match status" value="1"/>
</dbReference>
<feature type="transmembrane region" description="Helical" evidence="5">
    <location>
        <begin position="261"/>
        <end position="282"/>
    </location>
</feature>
<dbReference type="HOGENOM" id="CLU_043715_0_3_1"/>
<dbReference type="Proteomes" id="UP000001940">
    <property type="component" value="Chromosome V"/>
</dbReference>
<feature type="transmembrane region" description="Helical" evidence="5">
    <location>
        <begin position="30"/>
        <end position="47"/>
    </location>
</feature>
<evidence type="ECO:0000313" key="9">
    <source>
        <dbReference type="WormBase" id="T05G11.7"/>
    </source>
</evidence>
<dbReference type="GeneID" id="188147"/>
<dbReference type="Pfam" id="PF10324">
    <property type="entry name" value="7TM_GPCR_Srw"/>
    <property type="match status" value="1"/>
</dbReference>
<dbReference type="SMR" id="G5EBL6"/>
<dbReference type="CTD" id="188147"/>
<feature type="transmembrane region" description="Helical" evidence="5">
    <location>
        <begin position="120"/>
        <end position="140"/>
    </location>
</feature>
<feature type="transmembrane region" description="Helical" evidence="5">
    <location>
        <begin position="216"/>
        <end position="240"/>
    </location>
</feature>
<evidence type="ECO:0000259" key="6">
    <source>
        <dbReference type="PROSITE" id="PS50262"/>
    </source>
</evidence>
<dbReference type="GO" id="GO:0008528">
    <property type="term" value="F:G protein-coupled peptide receptor activity"/>
    <property type="evidence" value="ECO:0007669"/>
    <property type="project" value="InterPro"/>
</dbReference>
<dbReference type="SUPFAM" id="SSF81321">
    <property type="entry name" value="Family A G protein-coupled receptor-like"/>
    <property type="match status" value="1"/>
</dbReference>
<dbReference type="PaxDb" id="6239-T05G11.7"/>
<dbReference type="PIR" id="T23116">
    <property type="entry name" value="T23116"/>
</dbReference>
<feature type="transmembrane region" description="Helical" evidence="5">
    <location>
        <begin position="54"/>
        <end position="79"/>
    </location>
</feature>
<evidence type="ECO:0000256" key="4">
    <source>
        <dbReference type="ARBA" id="ARBA00023136"/>
    </source>
</evidence>
<keyword evidence="2 5" id="KW-0812">Transmembrane</keyword>
<evidence type="ECO:0000256" key="1">
    <source>
        <dbReference type="ARBA" id="ARBA00004370"/>
    </source>
</evidence>
<dbReference type="PANTHER" id="PTHR22751">
    <property type="entry name" value="G-PROTEIN COUPLED RECEPTOR-RELATED"/>
    <property type="match status" value="1"/>
</dbReference>
<dbReference type="CDD" id="cd14978">
    <property type="entry name" value="7tmA_FMRFamide_R-like"/>
    <property type="match status" value="1"/>
</dbReference>
<evidence type="ECO:0000256" key="2">
    <source>
        <dbReference type="ARBA" id="ARBA00022692"/>
    </source>
</evidence>
<proteinExistence type="predicted"/>
<evidence type="ECO:0000256" key="5">
    <source>
        <dbReference type="SAM" id="Phobius"/>
    </source>
</evidence>
<gene>
    <name evidence="7 9" type="primary">srw-53</name>
    <name evidence="7" type="ORF">CELE_T05G11.7</name>
    <name evidence="9" type="ORF">T05G11.7</name>
</gene>
<dbReference type="OMA" id="LRIFTIY"/>
<dbReference type="GO" id="GO:0016020">
    <property type="term" value="C:membrane"/>
    <property type="evidence" value="ECO:0007669"/>
    <property type="project" value="UniProtKB-SubCell"/>
</dbReference>
<evidence type="ECO:0000313" key="8">
    <source>
        <dbReference type="Proteomes" id="UP000001940"/>
    </source>
</evidence>
<dbReference type="PANTHER" id="PTHR22751:SF13">
    <property type="entry name" value="G-PROTEIN COUPLED RECEPTORS FAMILY 1 PROFILE DOMAIN-CONTAINING PROTEIN"/>
    <property type="match status" value="1"/>
</dbReference>
<dbReference type="PhylomeDB" id="G5EBL6"/>
<protein>
    <submittedName>
        <fullName evidence="7">G-protein coupled receptors family 1 profile domain-containing protein</fullName>
    </submittedName>
</protein>
<evidence type="ECO:0000256" key="3">
    <source>
        <dbReference type="ARBA" id="ARBA00022989"/>
    </source>
</evidence>
<feature type="domain" description="G-protein coupled receptors family 1 profile" evidence="6">
    <location>
        <begin position="38"/>
        <end position="321"/>
    </location>
</feature>
<dbReference type="AlphaFoldDB" id="G5EBL6"/>
<dbReference type="RefSeq" id="NP_506994.1">
    <property type="nucleotide sequence ID" value="NM_074593.1"/>
</dbReference>
<name>G5EBL6_CAEEL</name>
<reference evidence="7 8" key="1">
    <citation type="journal article" date="1998" name="Science">
        <title>Genome sequence of the nematode C. elegans: a platform for investigating biology.</title>
        <authorList>
            <consortium name="The C. elegans sequencing consortium"/>
            <person name="Sulson J.E."/>
            <person name="Waterston R."/>
        </authorList>
    </citation>
    <scope>NUCLEOTIDE SEQUENCE [LARGE SCALE GENOMIC DNA]</scope>
    <source>
        <strain evidence="7 8">Bristol N2</strain>
    </source>
</reference>
<dbReference type="KEGG" id="cel:CELE_T05G11.7"/>
<dbReference type="EMBL" id="BX284605">
    <property type="protein sequence ID" value="CAA19435.1"/>
    <property type="molecule type" value="Genomic_DNA"/>
</dbReference>
<dbReference type="InterPro" id="IPR019427">
    <property type="entry name" value="7TM_GPCR_serpentine_rcpt_Srw"/>
</dbReference>